<evidence type="ECO:0000256" key="5">
    <source>
        <dbReference type="ARBA" id="ARBA00023175"/>
    </source>
</evidence>
<organism evidence="11 12">
    <name type="scientific">Mycena indigotica</name>
    <dbReference type="NCBI Taxonomy" id="2126181"/>
    <lineage>
        <taxon>Eukaryota</taxon>
        <taxon>Fungi</taxon>
        <taxon>Dikarya</taxon>
        <taxon>Basidiomycota</taxon>
        <taxon>Agaricomycotina</taxon>
        <taxon>Agaricomycetes</taxon>
        <taxon>Agaricomycetidae</taxon>
        <taxon>Agaricales</taxon>
        <taxon>Marasmiineae</taxon>
        <taxon>Mycenaceae</taxon>
        <taxon>Mycena</taxon>
    </lineage>
</organism>
<name>A0A8H6SZU8_9AGAR</name>
<dbReference type="PANTHER" id="PTHR47972:SF45">
    <property type="entry name" value="PROTEIN CLARET SEGREGATIONAL"/>
    <property type="match status" value="1"/>
</dbReference>
<feature type="domain" description="Kinesin motor" evidence="10">
    <location>
        <begin position="383"/>
        <end position="755"/>
    </location>
</feature>
<keyword evidence="3 6" id="KW-0547">Nucleotide-binding</keyword>
<evidence type="ECO:0000256" key="1">
    <source>
        <dbReference type="ARBA" id="ARBA00010899"/>
    </source>
</evidence>
<dbReference type="GO" id="GO:0005874">
    <property type="term" value="C:microtubule"/>
    <property type="evidence" value="ECO:0007669"/>
    <property type="project" value="UniProtKB-KW"/>
</dbReference>
<dbReference type="PRINTS" id="PR00380">
    <property type="entry name" value="KINESINHEAVY"/>
</dbReference>
<evidence type="ECO:0000256" key="7">
    <source>
        <dbReference type="RuleBase" id="RU000394"/>
    </source>
</evidence>
<evidence type="ECO:0000256" key="8">
    <source>
        <dbReference type="SAM" id="Coils"/>
    </source>
</evidence>
<feature type="compositionally biased region" description="Low complexity" evidence="9">
    <location>
        <begin position="57"/>
        <end position="73"/>
    </location>
</feature>
<sequence>MASRLPRPQSSPEPKAGFAPSLKRKVVPEEDDIDALQPTKRPASSATGGFRPRPLQTSRNATNSTSSSTSTTRKPSAAIPPPLTRPRAPIAARTTTSAAARGTNLPTARKPPTSRVPSTSAKRVVSAPEPTVAAPDVITNLHKRITTLEEARTQDSERVATTSISVTAPSAAQQEQLQTLQSDLITAQVQLASTSAQLQSTSNQLSAAQAQNAALQGELGAAKGLLRARDDAEQSFKKDILALKAEVLEGKSALARSQDECSDVRRSLAREQEEADIRLRRGERLLREAKDEIDDKDARITKLRAELAGAVDAGAQTMEQHRTSTLRIALLESQLAEMHRAQKEWEQEKAELEEEKRAMKEEVTQGEEERRRLHEMVMELKGNIRVFCRVRPILPSESDATGDGESPAAQIAYPDATRPYPSGEKEIVMSAAGPEREWDAGMGNKPRKEVWSFNFDRVFTPASTQADLFAEISQLAQSCTDGYNVCIFAYGQTGSGKSWTMEGGNTEETEGMIPRAVAQVFRVADELKDKGWTYTMEGQFLEIYNETITDLLSPNPAPGDPPRKHEIHHHPTTHLTTVSDSITPVVTSPAHVQSLLSQAQKRRRVAATIMNERSSRSHSVFTLRIRGVQQQPGAEPIERVGTLNLVDLAGSERLAALNHHAGALGQSIGGSAVQERLKETQNINRSLSALGDVIAALGNGPGAHVPYRNSKLTYLLQNSLSGNSKTLMVLNLSPLSAHLNESLTSLRFATKVNNTTIGTAKKVQVSNGSTGRS</sequence>
<keyword evidence="5 6" id="KW-0505">Motor protein</keyword>
<evidence type="ECO:0000256" key="6">
    <source>
        <dbReference type="PROSITE-ProRule" id="PRU00283"/>
    </source>
</evidence>
<dbReference type="GO" id="GO:0007018">
    <property type="term" value="P:microtubule-based movement"/>
    <property type="evidence" value="ECO:0007669"/>
    <property type="project" value="InterPro"/>
</dbReference>
<dbReference type="PANTHER" id="PTHR47972">
    <property type="entry name" value="KINESIN-LIKE PROTEIN KLP-3"/>
    <property type="match status" value="1"/>
</dbReference>
<reference evidence="11" key="1">
    <citation type="submission" date="2020-05" db="EMBL/GenBank/DDBJ databases">
        <title>Mycena genomes resolve the evolution of fungal bioluminescence.</title>
        <authorList>
            <person name="Tsai I.J."/>
        </authorList>
    </citation>
    <scope>NUCLEOTIDE SEQUENCE</scope>
    <source>
        <strain evidence="11">171206Taipei</strain>
    </source>
</reference>
<feature type="coiled-coil region" evidence="8">
    <location>
        <begin position="254"/>
        <end position="376"/>
    </location>
</feature>
<dbReference type="AlphaFoldDB" id="A0A8H6SZU8"/>
<keyword evidence="8" id="KW-0175">Coiled coil</keyword>
<feature type="compositionally biased region" description="Low complexity" evidence="9">
    <location>
        <begin position="85"/>
        <end position="101"/>
    </location>
</feature>
<gene>
    <name evidence="11" type="ORF">MIND_00305600</name>
</gene>
<evidence type="ECO:0000256" key="3">
    <source>
        <dbReference type="ARBA" id="ARBA00022741"/>
    </source>
</evidence>
<feature type="region of interest" description="Disordered" evidence="9">
    <location>
        <begin position="1"/>
        <end position="129"/>
    </location>
</feature>
<dbReference type="RefSeq" id="XP_037222800.1">
    <property type="nucleotide sequence ID" value="XM_037359915.1"/>
</dbReference>
<evidence type="ECO:0000313" key="12">
    <source>
        <dbReference type="Proteomes" id="UP000636479"/>
    </source>
</evidence>
<dbReference type="SUPFAM" id="SSF52540">
    <property type="entry name" value="P-loop containing nucleoside triphosphate hydrolases"/>
    <property type="match status" value="1"/>
</dbReference>
<dbReference type="GO" id="GO:0005524">
    <property type="term" value="F:ATP binding"/>
    <property type="evidence" value="ECO:0007669"/>
    <property type="project" value="UniProtKB-UniRule"/>
</dbReference>
<dbReference type="Gene3D" id="3.40.850.10">
    <property type="entry name" value="Kinesin motor domain"/>
    <property type="match status" value="1"/>
</dbReference>
<evidence type="ECO:0000313" key="11">
    <source>
        <dbReference type="EMBL" id="KAF7309350.1"/>
    </source>
</evidence>
<dbReference type="OrthoDB" id="3176171at2759"/>
<accession>A0A8H6SZU8</accession>
<dbReference type="PROSITE" id="PS50067">
    <property type="entry name" value="KINESIN_MOTOR_2"/>
    <property type="match status" value="1"/>
</dbReference>
<dbReference type="CDD" id="cd01366">
    <property type="entry name" value="KISc_C_terminal"/>
    <property type="match status" value="1"/>
</dbReference>
<dbReference type="PROSITE" id="PS00411">
    <property type="entry name" value="KINESIN_MOTOR_1"/>
    <property type="match status" value="1"/>
</dbReference>
<dbReference type="GO" id="GO:0008017">
    <property type="term" value="F:microtubule binding"/>
    <property type="evidence" value="ECO:0007669"/>
    <property type="project" value="InterPro"/>
</dbReference>
<comment type="caution">
    <text evidence="11">The sequence shown here is derived from an EMBL/GenBank/DDBJ whole genome shotgun (WGS) entry which is preliminary data.</text>
</comment>
<feature type="coiled-coil region" evidence="8">
    <location>
        <begin position="191"/>
        <end position="218"/>
    </location>
</feature>
<evidence type="ECO:0000256" key="9">
    <source>
        <dbReference type="SAM" id="MobiDB-lite"/>
    </source>
</evidence>
<dbReference type="GO" id="GO:0003777">
    <property type="term" value="F:microtubule motor activity"/>
    <property type="evidence" value="ECO:0007669"/>
    <property type="project" value="InterPro"/>
</dbReference>
<dbReference type="Proteomes" id="UP000636479">
    <property type="component" value="Unassembled WGS sequence"/>
</dbReference>
<proteinExistence type="inferred from homology"/>
<dbReference type="InterPro" id="IPR027417">
    <property type="entry name" value="P-loop_NTPase"/>
</dbReference>
<dbReference type="SMART" id="SM00129">
    <property type="entry name" value="KISc"/>
    <property type="match status" value="1"/>
</dbReference>
<dbReference type="EMBL" id="JACAZF010000003">
    <property type="protein sequence ID" value="KAF7309350.1"/>
    <property type="molecule type" value="Genomic_DNA"/>
</dbReference>
<evidence type="ECO:0000256" key="2">
    <source>
        <dbReference type="ARBA" id="ARBA00022701"/>
    </source>
</evidence>
<dbReference type="Pfam" id="PF00225">
    <property type="entry name" value="Kinesin"/>
    <property type="match status" value="1"/>
</dbReference>
<feature type="binding site" evidence="6">
    <location>
        <begin position="491"/>
        <end position="498"/>
    </location>
    <ligand>
        <name>ATP</name>
        <dbReference type="ChEBI" id="CHEBI:30616"/>
    </ligand>
</feature>
<dbReference type="GeneID" id="59342431"/>
<comment type="similarity">
    <text evidence="1">Belongs to the TRAFAC class myosin-kinesin ATPase superfamily. Kinesin family. KIN-14 subfamily.</text>
</comment>
<evidence type="ECO:0000259" key="10">
    <source>
        <dbReference type="PROSITE" id="PS50067"/>
    </source>
</evidence>
<dbReference type="InterPro" id="IPR019821">
    <property type="entry name" value="Kinesin_motor_CS"/>
</dbReference>
<dbReference type="InterPro" id="IPR036961">
    <property type="entry name" value="Kinesin_motor_dom_sf"/>
</dbReference>
<keyword evidence="12" id="KW-1185">Reference proteome</keyword>
<dbReference type="InterPro" id="IPR027640">
    <property type="entry name" value="Kinesin-like_fam"/>
</dbReference>
<keyword evidence="2 7" id="KW-0493">Microtubule</keyword>
<protein>
    <recommendedName>
        <fullName evidence="7">Kinesin-like protein</fullName>
    </recommendedName>
</protein>
<evidence type="ECO:0000256" key="4">
    <source>
        <dbReference type="ARBA" id="ARBA00022840"/>
    </source>
</evidence>
<dbReference type="InterPro" id="IPR001752">
    <property type="entry name" value="Kinesin_motor_dom"/>
</dbReference>
<keyword evidence="4 6" id="KW-0067">ATP-binding</keyword>